<keyword evidence="1" id="KW-1133">Transmembrane helix</keyword>
<keyword evidence="3" id="KW-1185">Reference proteome</keyword>
<evidence type="ECO:0000313" key="2">
    <source>
        <dbReference type="EMBL" id="MDX8143070.1"/>
    </source>
</evidence>
<dbReference type="EMBL" id="JAXAVU010000007">
    <property type="protein sequence ID" value="MDX8143070.1"/>
    <property type="molecule type" value="Genomic_DNA"/>
</dbReference>
<dbReference type="RefSeq" id="WP_319975355.1">
    <property type="nucleotide sequence ID" value="NZ_JAXAVU010000007.1"/>
</dbReference>
<proteinExistence type="predicted"/>
<protein>
    <recommendedName>
        <fullName evidence="4">Oxidoreductase</fullName>
    </recommendedName>
</protein>
<evidence type="ECO:0000313" key="3">
    <source>
        <dbReference type="Proteomes" id="UP001285352"/>
    </source>
</evidence>
<feature type="transmembrane region" description="Helical" evidence="1">
    <location>
        <begin position="529"/>
        <end position="552"/>
    </location>
</feature>
<comment type="caution">
    <text evidence="2">The sequence shown here is derived from an EMBL/GenBank/DDBJ whole genome shotgun (WGS) entry which is preliminary data.</text>
</comment>
<organism evidence="2 3">
    <name type="scientific">Lentzea sokolovensis</name>
    <dbReference type="NCBI Taxonomy" id="3095429"/>
    <lineage>
        <taxon>Bacteria</taxon>
        <taxon>Bacillati</taxon>
        <taxon>Actinomycetota</taxon>
        <taxon>Actinomycetes</taxon>
        <taxon>Pseudonocardiales</taxon>
        <taxon>Pseudonocardiaceae</taxon>
        <taxon>Lentzea</taxon>
    </lineage>
</organism>
<gene>
    <name evidence="2" type="ORF">SK854_13165</name>
</gene>
<feature type="transmembrane region" description="Helical" evidence="1">
    <location>
        <begin position="607"/>
        <end position="628"/>
    </location>
</feature>
<evidence type="ECO:0008006" key="4">
    <source>
        <dbReference type="Google" id="ProtNLM"/>
    </source>
</evidence>
<reference evidence="2 3" key="1">
    <citation type="submission" date="2023-11" db="EMBL/GenBank/DDBJ databases">
        <title>Lentzea sokolovensis, sp. nov., Lentzea kristufkii, sp. nov., and Lentzea miocenensis, sp. nov., rare actinobacteria from Sokolov Coal Basin, Miocene lacustrine sediment, Czech Republic.</title>
        <authorList>
            <person name="Lara A."/>
            <person name="Kotroba L."/>
            <person name="Nouioui I."/>
            <person name="Neumann-Schaal M."/>
            <person name="Mast Y."/>
            <person name="Chronakova A."/>
        </authorList>
    </citation>
    <scope>NUCLEOTIDE SEQUENCE [LARGE SCALE GENOMIC DNA]</scope>
    <source>
        <strain evidence="2 3">BCCO 10_0061</strain>
    </source>
</reference>
<evidence type="ECO:0000256" key="1">
    <source>
        <dbReference type="SAM" id="Phobius"/>
    </source>
</evidence>
<sequence>MERALIEHVERGEILDLARDQPVDEIAMRAWDESRTIRSWVVRDIVRGRLAADPDPHGLRLRGARVAGRVDLENITSTVAIELDNCLLEEGLNARDTHIPALVLSVCRLEHPSEPPLDADRLITTVFVASEVTITGHSDLGAISLLGARIGQLDCGGATLRNDSGPALNADYLQIDQGMFLRGGFTATGTGDTGAVRLLGAHISQLECDGATLRNDSGPALDADGLQVDQCVYLRDGFTATGTGDTGAVRLLGAHIGELDCSGATLRNDSGPALDADRLQVDQSMFLREFTATGTGDTGAVRLRSAHIGELDCDGATLRNDSGPALNADYLQIDQSMFLRGGFTATGTGDTGAVRLRGAHIGELDCGNSSVRNDSGPALDADGLQVDQRVFLSDGFAAIGGGDSVTVNLTGLRVGSTLVFDPDRLEHTTNSLARLAVDGLVYSGLPEGISADSWLELLREGTPSYAAQPYQQLAAAHRAAGHDSHARRVLIAQRRDQIGRRALTGRAERTWSRFTGLTLGYGYQPWRALIGLLVVVVAAVVLAVVLGGHGGLTQLRTPPPPTALGCTVVERIGVGLDLGIPLFTTGARARCEATNTTTGQIFTSTSWALRLLAWAFATLFIAGFTSAVRKT</sequence>
<name>A0ABU4UUW2_9PSEU</name>
<dbReference type="Proteomes" id="UP001285352">
    <property type="component" value="Unassembled WGS sequence"/>
</dbReference>
<keyword evidence="1" id="KW-0472">Membrane</keyword>
<keyword evidence="1" id="KW-0812">Transmembrane</keyword>
<accession>A0ABU4UUW2</accession>